<dbReference type="AlphaFoldDB" id="A0A1S3J188"/>
<name>A0A1S3J188_LINAN</name>
<dbReference type="InterPro" id="IPR021109">
    <property type="entry name" value="Peptidase_aspartic_dom_sf"/>
</dbReference>
<feature type="compositionally biased region" description="Basic and acidic residues" evidence="1">
    <location>
        <begin position="265"/>
        <end position="277"/>
    </location>
</feature>
<dbReference type="InterPro" id="IPR043502">
    <property type="entry name" value="DNA/RNA_pol_sf"/>
</dbReference>
<protein>
    <submittedName>
        <fullName evidence="4">Uncharacterized protein K02A2.6</fullName>
    </submittedName>
</protein>
<dbReference type="InterPro" id="IPR043128">
    <property type="entry name" value="Rev_trsase/Diguanyl_cyclase"/>
</dbReference>
<dbReference type="RefSeq" id="XP_013404021.1">
    <property type="nucleotide sequence ID" value="XM_013548567.1"/>
</dbReference>
<dbReference type="Gene3D" id="3.10.10.10">
    <property type="entry name" value="HIV Type 1 Reverse Transcriptase, subunit A, domain 1"/>
    <property type="match status" value="1"/>
</dbReference>
<dbReference type="Pfam" id="PF13650">
    <property type="entry name" value="Asp_protease_2"/>
    <property type="match status" value="1"/>
</dbReference>
<feature type="non-terminal residue" evidence="4">
    <location>
        <position position="1031"/>
    </location>
</feature>
<dbReference type="InterPro" id="IPR000477">
    <property type="entry name" value="RT_dom"/>
</dbReference>
<dbReference type="CDD" id="cd05481">
    <property type="entry name" value="retropepsin_like_LTR_1"/>
    <property type="match status" value="1"/>
</dbReference>
<dbReference type="GeneID" id="106169184"/>
<keyword evidence="3" id="KW-1185">Reference proteome</keyword>
<feature type="region of interest" description="Disordered" evidence="1">
    <location>
        <begin position="248"/>
        <end position="299"/>
    </location>
</feature>
<dbReference type="STRING" id="7574.A0A1S3J188"/>
<dbReference type="InterPro" id="IPR041577">
    <property type="entry name" value="RT_RNaseH_2"/>
</dbReference>
<dbReference type="FunFam" id="3.30.70.270:FF:000020">
    <property type="entry name" value="Transposon Tf2-6 polyprotein-like Protein"/>
    <property type="match status" value="1"/>
</dbReference>
<dbReference type="FunFam" id="3.10.10.10:FF:000003">
    <property type="entry name" value="Retrovirus-related Pol polyprotein from transposon 297-like Protein"/>
    <property type="match status" value="1"/>
</dbReference>
<organism evidence="3 4">
    <name type="scientific">Lingula anatina</name>
    <name type="common">Brachiopod</name>
    <name type="synonym">Lingula unguis</name>
    <dbReference type="NCBI Taxonomy" id="7574"/>
    <lineage>
        <taxon>Eukaryota</taxon>
        <taxon>Metazoa</taxon>
        <taxon>Spiralia</taxon>
        <taxon>Lophotrochozoa</taxon>
        <taxon>Brachiopoda</taxon>
        <taxon>Linguliformea</taxon>
        <taxon>Lingulata</taxon>
        <taxon>Lingulida</taxon>
        <taxon>Linguloidea</taxon>
        <taxon>Lingulidae</taxon>
        <taxon>Lingula</taxon>
    </lineage>
</organism>
<dbReference type="Gene3D" id="1.10.340.70">
    <property type="match status" value="1"/>
</dbReference>
<dbReference type="Gene3D" id="2.40.70.10">
    <property type="entry name" value="Acid Proteases"/>
    <property type="match status" value="1"/>
</dbReference>
<dbReference type="CDD" id="cd09274">
    <property type="entry name" value="RNase_HI_RT_Ty3"/>
    <property type="match status" value="1"/>
</dbReference>
<dbReference type="InterPro" id="IPR041588">
    <property type="entry name" value="Integrase_H2C2"/>
</dbReference>
<evidence type="ECO:0000259" key="2">
    <source>
        <dbReference type="PROSITE" id="PS50878"/>
    </source>
</evidence>
<dbReference type="PROSITE" id="PS50878">
    <property type="entry name" value="RT_POL"/>
    <property type="match status" value="1"/>
</dbReference>
<evidence type="ECO:0000313" key="4">
    <source>
        <dbReference type="RefSeq" id="XP_013404021.1"/>
    </source>
</evidence>
<dbReference type="Proteomes" id="UP000085678">
    <property type="component" value="Unplaced"/>
</dbReference>
<feature type="domain" description="Reverse transcriptase" evidence="2">
    <location>
        <begin position="512"/>
        <end position="689"/>
    </location>
</feature>
<dbReference type="OrthoDB" id="116078at2759"/>
<dbReference type="PANTHER" id="PTHR37984">
    <property type="entry name" value="PROTEIN CBG26694"/>
    <property type="match status" value="1"/>
</dbReference>
<accession>A0A1S3J188</accession>
<sequence length="1031" mass="118209">MASAGIKPLREFTSDPTTCAQEWQFYKRDFLIHIDALGLQDKPGRRKVAILLNNMGREAVKIYDSFTWVNDDEKYDLEGVFTKFDQHFGVHSLRNVKRQEFLNSKRGNMTVMDFIATLKRKAEYCQYGEEKEGFICDMIINGVNDSKLSEKLMEIPPAELTLNKVIEVCRQVELTATHLKSLGDENPNVNTVHTRRPQAHVSHDRKMIKQCVYCRRTHEIRKCPAYNKYCDNCGRKGHFKNSDMCNQRNRERWPSSRGRGSYRGRGSERGNSRDRRFFRGSRSDSASHGQSARSRVHYAEDASKEYAESSYEENVNDMCEEFEQNCSLTGSDVFTVKNNSENNSNWSANLNVKGKKLMVQLDTGAHCNVISRATAETFRNVAKVKPSDMVITGINGNPTKAYGQITLPCSYNKSPRRDVVFQVLDTNRNVNLLGGEDCVNFKMISRINSVHVTTDEILDRYKDVINNEIGCMPTEYEIKINPEYTPVVHPPRSLPVAMREQVKKELDNLTKWKIITPVEEPTDWVSSMVCVRKKNGRVRICIDPADLNKAILREHYPINSIDDIVTRVNGSKYFSTLDANKGYFQIKLTEKSSFLTTFNTPFGRFRYLRLPMGIKCASEIFQREMNTHFGNLEGVEIMMDDILVHGKSIEEHNARLCKLLEKARAINLKLNKEKCVFAKTEVDYVGHTLTGEGLKPTQKRIDAIINMRDPENHEELKTVLGMLEYVGKFIPRLSQLNAPLRELKKREEWSWDAPEKQAFANIKEALTSTKVLRYYDVNKPLRLTVDASTKGLGAAVIQNDGVVAYASRALSPAEQRYAQIEKEMLAVVYGCEKFHKLIYGKSDITIESDHKPLENIMRKPIVSAPMRIQRMMLKLQPYQFELKYVSGKEIGLADCLSRLPLNGNVENSMDDEMMIFNADIHASELSAKFDNIVEATQQDVNLQILKQVICEGWPERKSQVPLAASQYWDFRDQMSVHNGIVFRGERTVIPFELRPEILKIIHSSHMGIVKCKQRARELVFWPGMNKQIEEV</sequence>
<dbReference type="KEGG" id="lak:106169184"/>
<dbReference type="InterPro" id="IPR050951">
    <property type="entry name" value="Retrovirus_Pol_polyprotein"/>
</dbReference>
<dbReference type="SUPFAM" id="SSF50630">
    <property type="entry name" value="Acid proteases"/>
    <property type="match status" value="1"/>
</dbReference>
<dbReference type="Pfam" id="PF17919">
    <property type="entry name" value="RT_RNaseH_2"/>
    <property type="match status" value="1"/>
</dbReference>
<proteinExistence type="predicted"/>
<dbReference type="FunFam" id="1.10.340.70:FF:000003">
    <property type="entry name" value="Protein CBG25708"/>
    <property type="match status" value="1"/>
</dbReference>
<gene>
    <name evidence="4" type="primary">LOC106169184</name>
</gene>
<evidence type="ECO:0000313" key="3">
    <source>
        <dbReference type="Proteomes" id="UP000085678"/>
    </source>
</evidence>
<dbReference type="Pfam" id="PF17921">
    <property type="entry name" value="Integrase_H2C2"/>
    <property type="match status" value="1"/>
</dbReference>
<dbReference type="CDD" id="cd01647">
    <property type="entry name" value="RT_LTR"/>
    <property type="match status" value="1"/>
</dbReference>
<evidence type="ECO:0000256" key="1">
    <source>
        <dbReference type="SAM" id="MobiDB-lite"/>
    </source>
</evidence>
<dbReference type="Gene3D" id="3.30.70.270">
    <property type="match status" value="2"/>
</dbReference>
<dbReference type="SUPFAM" id="SSF56672">
    <property type="entry name" value="DNA/RNA polymerases"/>
    <property type="match status" value="1"/>
</dbReference>
<dbReference type="PANTHER" id="PTHR37984:SF8">
    <property type="entry name" value="CCHC-TYPE DOMAIN-CONTAINING PROTEIN"/>
    <property type="match status" value="1"/>
</dbReference>
<dbReference type="Pfam" id="PF00078">
    <property type="entry name" value="RVT_1"/>
    <property type="match status" value="1"/>
</dbReference>
<reference evidence="4" key="1">
    <citation type="submission" date="2025-08" db="UniProtKB">
        <authorList>
            <consortium name="RefSeq"/>
        </authorList>
    </citation>
    <scope>IDENTIFICATION</scope>
    <source>
        <tissue evidence="4">Gonads</tissue>
    </source>
</reference>
<dbReference type="InParanoid" id="A0A1S3J188"/>
<dbReference type="FunFam" id="3.10.20.370:FF:000001">
    <property type="entry name" value="Retrovirus-related Pol polyprotein from transposon 17.6-like protein"/>
    <property type="match status" value="1"/>
</dbReference>